<evidence type="ECO:0000313" key="2">
    <source>
        <dbReference type="EMBL" id="CAD8081430.1"/>
    </source>
</evidence>
<evidence type="ECO:0000313" key="3">
    <source>
        <dbReference type="Proteomes" id="UP000692954"/>
    </source>
</evidence>
<proteinExistence type="predicted"/>
<evidence type="ECO:0000256" key="1">
    <source>
        <dbReference type="PROSITE-ProRule" id="PRU00221"/>
    </source>
</evidence>
<dbReference type="EMBL" id="CAJJDN010000042">
    <property type="protein sequence ID" value="CAD8081430.1"/>
    <property type="molecule type" value="Genomic_DNA"/>
</dbReference>
<reference evidence="2" key="1">
    <citation type="submission" date="2021-01" db="EMBL/GenBank/DDBJ databases">
        <authorList>
            <consortium name="Genoscope - CEA"/>
            <person name="William W."/>
        </authorList>
    </citation>
    <scope>NUCLEOTIDE SEQUENCE</scope>
</reference>
<dbReference type="OrthoDB" id="284782at2759"/>
<dbReference type="PANTHER" id="PTHR19920:SF0">
    <property type="entry name" value="CYTOSOLIC IRON-SULFUR PROTEIN ASSEMBLY PROTEIN CIAO1-RELATED"/>
    <property type="match status" value="1"/>
</dbReference>
<protein>
    <recommendedName>
        <fullName evidence="4">WD40-repeat-containing domain</fullName>
    </recommendedName>
</protein>
<keyword evidence="3" id="KW-1185">Reference proteome</keyword>
<dbReference type="InterPro" id="IPR001680">
    <property type="entry name" value="WD40_rpt"/>
</dbReference>
<feature type="repeat" description="WD" evidence="1">
    <location>
        <begin position="1"/>
        <end position="33"/>
    </location>
</feature>
<dbReference type="PROSITE" id="PS50082">
    <property type="entry name" value="WD_REPEATS_2"/>
    <property type="match status" value="1"/>
</dbReference>
<dbReference type="PANTHER" id="PTHR19920">
    <property type="entry name" value="WD40 PROTEIN CIAO1"/>
    <property type="match status" value="1"/>
</dbReference>
<accession>A0A8S1MMK9</accession>
<comment type="caution">
    <text evidence="2">The sequence shown here is derived from an EMBL/GenBank/DDBJ whole genome shotgun (WGS) entry which is preliminary data.</text>
</comment>
<dbReference type="AlphaFoldDB" id="A0A8S1MMK9"/>
<sequence length="175" mass="20765">MHKEQIRCISFNESQNYLISCGDDNLINIYKLEKINKQWTTIQQIKVDQCGYRLCFIGENQFVFQPRCSAKLEVYQYYNDDYKYKKILEQQVQTSQYCNHLFPQKWVKSKSILLNKAGNYLNVIKVHQNGQFLIEQVIDFGTACFYGTISEDGNDIITWDYESNQIQIRRNSLII</sequence>
<evidence type="ECO:0008006" key="4">
    <source>
        <dbReference type="Google" id="ProtNLM"/>
    </source>
</evidence>
<dbReference type="GO" id="GO:0097361">
    <property type="term" value="C:cytosolic [4Fe-4S] assembly targeting complex"/>
    <property type="evidence" value="ECO:0007669"/>
    <property type="project" value="TreeGrafter"/>
</dbReference>
<name>A0A8S1MMK9_9CILI</name>
<keyword evidence="1" id="KW-0853">WD repeat</keyword>
<organism evidence="2 3">
    <name type="scientific">Paramecium sonneborni</name>
    <dbReference type="NCBI Taxonomy" id="65129"/>
    <lineage>
        <taxon>Eukaryota</taxon>
        <taxon>Sar</taxon>
        <taxon>Alveolata</taxon>
        <taxon>Ciliophora</taxon>
        <taxon>Intramacronucleata</taxon>
        <taxon>Oligohymenophorea</taxon>
        <taxon>Peniculida</taxon>
        <taxon>Parameciidae</taxon>
        <taxon>Paramecium</taxon>
    </lineage>
</organism>
<dbReference type="Proteomes" id="UP000692954">
    <property type="component" value="Unassembled WGS sequence"/>
</dbReference>
<gene>
    <name evidence="2" type="ORF">PSON_ATCC_30995.1.T0420027</name>
</gene>
<dbReference type="GO" id="GO:0016226">
    <property type="term" value="P:iron-sulfur cluster assembly"/>
    <property type="evidence" value="ECO:0007669"/>
    <property type="project" value="TreeGrafter"/>
</dbReference>